<dbReference type="AlphaFoldDB" id="A0A3B0VZ88"/>
<evidence type="ECO:0000313" key="2">
    <source>
        <dbReference type="EMBL" id="VAW42279.1"/>
    </source>
</evidence>
<dbReference type="GO" id="GO:0098797">
    <property type="term" value="C:plasma membrane protein complex"/>
    <property type="evidence" value="ECO:0007669"/>
    <property type="project" value="TreeGrafter"/>
</dbReference>
<keyword evidence="1" id="KW-0812">Transmembrane</keyword>
<feature type="transmembrane region" description="Helical" evidence="1">
    <location>
        <begin position="299"/>
        <end position="329"/>
    </location>
</feature>
<feature type="transmembrane region" description="Helical" evidence="1">
    <location>
        <begin position="15"/>
        <end position="34"/>
    </location>
</feature>
<accession>A0A3B0VZ88</accession>
<feature type="transmembrane region" description="Helical" evidence="1">
    <location>
        <begin position="240"/>
        <end position="263"/>
    </location>
</feature>
<feature type="transmembrane region" description="Helical" evidence="1">
    <location>
        <begin position="350"/>
        <end position="370"/>
    </location>
</feature>
<feature type="non-terminal residue" evidence="2">
    <location>
        <position position="1"/>
    </location>
</feature>
<organism evidence="2">
    <name type="scientific">hydrothermal vent metagenome</name>
    <dbReference type="NCBI Taxonomy" id="652676"/>
    <lineage>
        <taxon>unclassified sequences</taxon>
        <taxon>metagenomes</taxon>
        <taxon>ecological metagenomes</taxon>
    </lineage>
</organism>
<dbReference type="InterPro" id="IPR051447">
    <property type="entry name" value="Lipoprotein-release_system"/>
</dbReference>
<dbReference type="PANTHER" id="PTHR30489:SF0">
    <property type="entry name" value="LIPOPROTEIN-RELEASING SYSTEM TRANSMEMBRANE PROTEIN LOLE"/>
    <property type="match status" value="1"/>
</dbReference>
<keyword evidence="1" id="KW-0472">Membrane</keyword>
<reference evidence="2" key="1">
    <citation type="submission" date="2018-06" db="EMBL/GenBank/DDBJ databases">
        <authorList>
            <person name="Zhirakovskaya E."/>
        </authorList>
    </citation>
    <scope>NUCLEOTIDE SEQUENCE</scope>
</reference>
<proteinExistence type="predicted"/>
<evidence type="ECO:0000256" key="1">
    <source>
        <dbReference type="SAM" id="Phobius"/>
    </source>
</evidence>
<dbReference type="PANTHER" id="PTHR30489">
    <property type="entry name" value="LIPOPROTEIN-RELEASING SYSTEM TRANSMEMBRANE PROTEIN LOLE"/>
    <property type="match status" value="1"/>
</dbReference>
<name>A0A3B0VZ88_9ZZZZ</name>
<keyword evidence="1" id="KW-1133">Transmembrane helix</keyword>
<protein>
    <submittedName>
        <fullName evidence="2">ABC transporter, permease protein</fullName>
    </submittedName>
</protein>
<gene>
    <name evidence="2" type="ORF">MNBD_DELTA03-99</name>
</gene>
<dbReference type="EMBL" id="UOEX01000431">
    <property type="protein sequence ID" value="VAW42279.1"/>
    <property type="molecule type" value="Genomic_DNA"/>
</dbReference>
<dbReference type="GO" id="GO:0044874">
    <property type="term" value="P:lipoprotein localization to outer membrane"/>
    <property type="evidence" value="ECO:0007669"/>
    <property type="project" value="TreeGrafter"/>
</dbReference>
<sequence>YDLPGFCLQRLKTGGIVVIFSAVIFLAASFQFTIKALNNLVDQDLRATPEIIIQKMSAGRQESIPLNYIKKLKGIWGIRRVVPRIWGYYFDATTKANYTVIGLNYSKMPMGGLLDKALIKGSHLPGPGEALIGTGVKEVLRLPDKGAMLSLFRPDYSLKALKVSGVFMPSTDILTTDTILMNLPDSRDLFAIKPGLVTDLCVYVANPREVTTIARKIAARLPDTRVVPKSQIKETYREVFGWRGGFASICLLTAIAAFIIFAWDKASGMNPDEKREVAILKVIGWQTADILSLRFYEGFIVSSLSFLLGCTLAYAHVAFMGAGLFRPILTGWSVIQPRIMLRPALEFSDVLLIFSLVVPPYMAATIVPAWRSAIIPPDAAVN</sequence>